<sequence length="134" mass="13925">MMDGHLPPLGDGPTLEEQCMMGAVKKPGKGAVKSKSAGVTRAARLMSAKSTESVDGSSPGTCSPTSRVTASNRDVKKVAVVRTPSRSPVSARGRAYPLPSHPMPDISNVKSKIGSTENIKHTPGGGKVQIPHKK</sequence>
<dbReference type="Bgee" id="ENSGACG00000014820">
    <property type="expression patterns" value="Expressed in telencephalon and 2 other cell types or tissues"/>
</dbReference>
<feature type="compositionally biased region" description="Polar residues" evidence="8">
    <location>
        <begin position="108"/>
        <end position="117"/>
    </location>
</feature>
<dbReference type="PROSITE" id="PS51491">
    <property type="entry name" value="TAU_MAP_2"/>
    <property type="match status" value="1"/>
</dbReference>
<dbReference type="InterPro" id="IPR027324">
    <property type="entry name" value="MAP2/MAP4/Tau"/>
</dbReference>
<keyword evidence="3" id="KW-0597">Phosphoprotein</keyword>
<evidence type="ECO:0000256" key="4">
    <source>
        <dbReference type="ARBA" id="ARBA00022701"/>
    </source>
</evidence>
<dbReference type="InterPro" id="IPR001084">
    <property type="entry name" value="MAP_tubulin-bd_rpt"/>
</dbReference>
<accession>G3PPN4</accession>
<dbReference type="PROSITE" id="PS00229">
    <property type="entry name" value="TAU_MAP_1"/>
    <property type="match status" value="1"/>
</dbReference>
<dbReference type="GO" id="GO:0043005">
    <property type="term" value="C:neuron projection"/>
    <property type="evidence" value="ECO:0007669"/>
    <property type="project" value="TreeGrafter"/>
</dbReference>
<protein>
    <recommendedName>
        <fullName evidence="7">Microtubule-associated protein</fullName>
    </recommendedName>
</protein>
<reference evidence="9" key="2">
    <citation type="submission" date="2024-04" db="UniProtKB">
        <authorList>
            <consortium name="Ensembl"/>
        </authorList>
    </citation>
    <scope>IDENTIFICATION</scope>
</reference>
<dbReference type="InParanoid" id="G3PPN4"/>
<comment type="subcellular location">
    <subcellularLocation>
        <location evidence="1 7">Cytoplasm</location>
        <location evidence="1 7">Cytoskeleton</location>
    </subcellularLocation>
</comment>
<dbReference type="AlphaFoldDB" id="G3PPN4"/>
<dbReference type="GO" id="GO:0031175">
    <property type="term" value="P:neuron projection development"/>
    <property type="evidence" value="ECO:0007669"/>
    <property type="project" value="TreeGrafter"/>
</dbReference>
<feature type="region of interest" description="Disordered" evidence="8">
    <location>
        <begin position="26"/>
        <end position="134"/>
    </location>
</feature>
<keyword evidence="2 7" id="KW-0963">Cytoplasm</keyword>
<evidence type="ECO:0000256" key="6">
    <source>
        <dbReference type="ARBA" id="ARBA00023212"/>
    </source>
</evidence>
<dbReference type="PANTHER" id="PTHR11501:SF18">
    <property type="entry name" value="MICROTUBULE-ASSOCIATED PROTEIN"/>
    <property type="match status" value="1"/>
</dbReference>
<proteinExistence type="predicted"/>
<dbReference type="eggNOG" id="KOG2418">
    <property type="taxonomic scope" value="Eukaryota"/>
</dbReference>
<dbReference type="STRING" id="69293.ENSGACP00000019569"/>
<evidence type="ECO:0000256" key="1">
    <source>
        <dbReference type="ARBA" id="ARBA00004245"/>
    </source>
</evidence>
<evidence type="ECO:0000313" key="9">
    <source>
        <dbReference type="Ensembl" id="ENSGACP00000019569.1"/>
    </source>
</evidence>
<keyword evidence="6 7" id="KW-0206">Cytoskeleton</keyword>
<feature type="compositionally biased region" description="Polar residues" evidence="8">
    <location>
        <begin position="48"/>
        <end position="72"/>
    </location>
</feature>
<dbReference type="GO" id="GO:0000226">
    <property type="term" value="P:microtubule cytoskeleton organization"/>
    <property type="evidence" value="ECO:0007669"/>
    <property type="project" value="TreeGrafter"/>
</dbReference>
<dbReference type="PANTHER" id="PTHR11501">
    <property type="entry name" value="MICROTUBULE-ASSOCIATED PROTEIN"/>
    <property type="match status" value="1"/>
</dbReference>
<dbReference type="GO" id="GO:0008017">
    <property type="term" value="F:microtubule binding"/>
    <property type="evidence" value="ECO:0007669"/>
    <property type="project" value="InterPro"/>
</dbReference>
<reference evidence="9" key="1">
    <citation type="submission" date="2006-01" db="EMBL/GenBank/DDBJ databases">
        <authorList>
            <person name="Lindblad-Toh K."/>
            <person name="Mauceli E."/>
            <person name="Grabherr M."/>
            <person name="Chang J.L."/>
            <person name="Lander E.S."/>
        </authorList>
    </citation>
    <scope>NUCLEOTIDE SEQUENCE [LARGE SCALE GENOMIC DNA]</scope>
</reference>
<organism evidence="9">
    <name type="scientific">Gasterosteus aculeatus</name>
    <name type="common">Three-spined stickleback</name>
    <dbReference type="NCBI Taxonomy" id="69293"/>
    <lineage>
        <taxon>Eukaryota</taxon>
        <taxon>Metazoa</taxon>
        <taxon>Chordata</taxon>
        <taxon>Craniata</taxon>
        <taxon>Vertebrata</taxon>
        <taxon>Euteleostomi</taxon>
        <taxon>Actinopterygii</taxon>
        <taxon>Neopterygii</taxon>
        <taxon>Teleostei</taxon>
        <taxon>Neoteleostei</taxon>
        <taxon>Acanthomorphata</taxon>
        <taxon>Eupercaria</taxon>
        <taxon>Perciformes</taxon>
        <taxon>Cottioidei</taxon>
        <taxon>Gasterosteales</taxon>
        <taxon>Gasterosteidae</taxon>
        <taxon>Gasterosteus</taxon>
    </lineage>
</organism>
<evidence type="ECO:0000256" key="7">
    <source>
        <dbReference type="RuleBase" id="RU000686"/>
    </source>
</evidence>
<dbReference type="Ensembl" id="ENSGACT00000019607.1">
    <property type="protein sequence ID" value="ENSGACP00000019569.1"/>
    <property type="gene ID" value="ENSGACG00000014820.1"/>
</dbReference>
<keyword evidence="5" id="KW-0677">Repeat</keyword>
<keyword evidence="4 7" id="KW-0493">Microtubule</keyword>
<evidence type="ECO:0000256" key="3">
    <source>
        <dbReference type="ARBA" id="ARBA00022553"/>
    </source>
</evidence>
<dbReference type="Pfam" id="PF00418">
    <property type="entry name" value="Tubulin-binding"/>
    <property type="match status" value="1"/>
</dbReference>
<name>G3PPN4_GASAC</name>
<feature type="compositionally biased region" description="Low complexity" evidence="8">
    <location>
        <begin position="26"/>
        <end position="39"/>
    </location>
</feature>
<evidence type="ECO:0000256" key="8">
    <source>
        <dbReference type="SAM" id="MobiDB-lite"/>
    </source>
</evidence>
<evidence type="ECO:0000256" key="2">
    <source>
        <dbReference type="ARBA" id="ARBA00022490"/>
    </source>
</evidence>
<evidence type="ECO:0000256" key="5">
    <source>
        <dbReference type="ARBA" id="ARBA00022737"/>
    </source>
</evidence>
<dbReference type="GO" id="GO:0005874">
    <property type="term" value="C:microtubule"/>
    <property type="evidence" value="ECO:0007669"/>
    <property type="project" value="UniProtKB-KW"/>
</dbReference>